<keyword evidence="2" id="KW-1185">Reference proteome</keyword>
<reference evidence="1" key="2">
    <citation type="submission" date="2022-10" db="EMBL/GenBank/DDBJ databases">
        <authorList>
            <consortium name="ENA_rothamsted_submissions"/>
            <consortium name="culmorum"/>
            <person name="King R."/>
        </authorList>
    </citation>
    <scope>NUCLEOTIDE SEQUENCE</scope>
</reference>
<dbReference type="EMBL" id="OU896711">
    <property type="protein sequence ID" value="CAH1169912.1"/>
    <property type="molecule type" value="Genomic_DNA"/>
</dbReference>
<dbReference type="AlphaFoldDB" id="A0A9P0DRF5"/>
<gene>
    <name evidence="1" type="ORF">PHAECO_LOCUS9710</name>
</gene>
<protein>
    <submittedName>
        <fullName evidence="1">Uncharacterized protein</fullName>
    </submittedName>
</protein>
<reference evidence="1" key="1">
    <citation type="submission" date="2022-01" db="EMBL/GenBank/DDBJ databases">
        <authorList>
            <person name="King R."/>
        </authorList>
    </citation>
    <scope>NUCLEOTIDE SEQUENCE</scope>
</reference>
<accession>A0A9P0DRF5</accession>
<dbReference type="SUPFAM" id="SSF50370">
    <property type="entry name" value="Ricin B-like lectins"/>
    <property type="match status" value="1"/>
</dbReference>
<dbReference type="InterPro" id="IPR035992">
    <property type="entry name" value="Ricin_B-like_lectins"/>
</dbReference>
<dbReference type="Proteomes" id="UP001153737">
    <property type="component" value="Chromosome 5"/>
</dbReference>
<proteinExistence type="predicted"/>
<dbReference type="OrthoDB" id="26589at2759"/>
<sequence>MIRNVNSGLVLDGSDFVVRVAPLVGTYTQLWIFNKSTENPEAIIFTNVANGRALYSWPYTKSVFCYDWADTVYTRWFVEGDRRLVPAAYPQEFLYYGYGPLAISLRYGVSSDGTDEWVLVESKENSET</sequence>
<evidence type="ECO:0000313" key="1">
    <source>
        <dbReference type="EMBL" id="CAH1169912.1"/>
    </source>
</evidence>
<evidence type="ECO:0000313" key="2">
    <source>
        <dbReference type="Proteomes" id="UP001153737"/>
    </source>
</evidence>
<name>A0A9P0DRF5_PHACE</name>
<organism evidence="1 2">
    <name type="scientific">Phaedon cochleariae</name>
    <name type="common">Mustard beetle</name>
    <dbReference type="NCBI Taxonomy" id="80249"/>
    <lineage>
        <taxon>Eukaryota</taxon>
        <taxon>Metazoa</taxon>
        <taxon>Ecdysozoa</taxon>
        <taxon>Arthropoda</taxon>
        <taxon>Hexapoda</taxon>
        <taxon>Insecta</taxon>
        <taxon>Pterygota</taxon>
        <taxon>Neoptera</taxon>
        <taxon>Endopterygota</taxon>
        <taxon>Coleoptera</taxon>
        <taxon>Polyphaga</taxon>
        <taxon>Cucujiformia</taxon>
        <taxon>Chrysomeloidea</taxon>
        <taxon>Chrysomelidae</taxon>
        <taxon>Chrysomelinae</taxon>
        <taxon>Chrysomelini</taxon>
        <taxon>Phaedon</taxon>
    </lineage>
</organism>